<dbReference type="SUPFAM" id="SSF51569">
    <property type="entry name" value="Aldolase"/>
    <property type="match status" value="1"/>
</dbReference>
<protein>
    <submittedName>
        <fullName evidence="4">Tagatose-bisphosphate aldolase</fullName>
    </submittedName>
</protein>
<dbReference type="PANTHER" id="PTHR30304">
    <property type="entry name" value="D-TAGATOSE-1,6-BISPHOSPHATE ALDOLASE"/>
    <property type="match status" value="1"/>
</dbReference>
<proteinExistence type="predicted"/>
<feature type="binding site" evidence="2">
    <location>
        <begin position="209"/>
        <end position="211"/>
    </location>
    <ligand>
        <name>dihydroxyacetone phosphate</name>
        <dbReference type="ChEBI" id="CHEBI:57642"/>
    </ligand>
</feature>
<dbReference type="GO" id="GO:0008270">
    <property type="term" value="F:zinc ion binding"/>
    <property type="evidence" value="ECO:0007669"/>
    <property type="project" value="InterPro"/>
</dbReference>
<feature type="binding site" evidence="3">
    <location>
        <position position="181"/>
    </location>
    <ligand>
        <name>Zn(2+)</name>
        <dbReference type="ChEBI" id="CHEBI:29105"/>
        <label>1</label>
        <note>catalytic</note>
    </ligand>
</feature>
<comment type="caution">
    <text evidence="4">The sequence shown here is derived from an EMBL/GenBank/DDBJ whole genome shotgun (WGS) entry which is preliminary data.</text>
</comment>
<keyword evidence="3" id="KW-0862">Zinc</keyword>
<evidence type="ECO:0000313" key="5">
    <source>
        <dbReference type="Proteomes" id="UP000231542"/>
    </source>
</evidence>
<sequence length="284" mass="30356">MLTDAPYLIKKAQKEGYALGAFNIYNLETALGVARAAVALGSPIVMQVSESTIDYAGLKPITHIVSTIAKNEAVSVPVALHLDHGKSFKSVAECIAAGFSSVHIDASLLPFDENVSLTREVVEYAHSKSIWVQGELGAIPGGHGDIGAKSEELPLVDPDQVEQFVKKTNVDSLAVAIGTAHGIFKNERIHFDLLAEVRKKTDIPLVLHGASGVPDNQIKKAIKMGINKINIGTAIKVAFSNAIKEAAKKNPNITDVRELLTPGIEAVQKVVERKLKLFGSVGKK</sequence>
<dbReference type="InterPro" id="IPR013785">
    <property type="entry name" value="Aldolase_TIM"/>
</dbReference>
<dbReference type="AlphaFoldDB" id="A0A2H0YWK8"/>
<dbReference type="PANTHER" id="PTHR30304:SF0">
    <property type="entry name" value="D-TAGATOSE-1,6-BISPHOSPHATE ALDOLASE SUBUNIT GATY-RELATED"/>
    <property type="match status" value="1"/>
</dbReference>
<dbReference type="GO" id="GO:0005975">
    <property type="term" value="P:carbohydrate metabolic process"/>
    <property type="evidence" value="ECO:0007669"/>
    <property type="project" value="InterPro"/>
</dbReference>
<dbReference type="GO" id="GO:0016832">
    <property type="term" value="F:aldehyde-lyase activity"/>
    <property type="evidence" value="ECO:0007669"/>
    <property type="project" value="InterPro"/>
</dbReference>
<dbReference type="Proteomes" id="UP000231542">
    <property type="component" value="Unassembled WGS sequence"/>
</dbReference>
<accession>A0A2H0YWK8</accession>
<feature type="binding site" evidence="3">
    <location>
        <position position="208"/>
    </location>
    <ligand>
        <name>Zn(2+)</name>
        <dbReference type="ChEBI" id="CHEBI:29105"/>
        <label>1</label>
        <note>catalytic</note>
    </ligand>
</feature>
<dbReference type="Gene3D" id="3.20.20.70">
    <property type="entry name" value="Aldolase class I"/>
    <property type="match status" value="1"/>
</dbReference>
<dbReference type="EMBL" id="PEXU01000018">
    <property type="protein sequence ID" value="PIS42826.1"/>
    <property type="molecule type" value="Genomic_DNA"/>
</dbReference>
<organism evidence="4 5">
    <name type="scientific">Candidatus Kerfeldbacteria bacterium CG08_land_8_20_14_0_20_40_16</name>
    <dbReference type="NCBI Taxonomy" id="2014244"/>
    <lineage>
        <taxon>Bacteria</taxon>
        <taxon>Candidatus Kerfeldiibacteriota</taxon>
    </lineage>
</organism>
<dbReference type="NCBIfam" id="TIGR00167">
    <property type="entry name" value="cbbA"/>
    <property type="match status" value="1"/>
</dbReference>
<evidence type="ECO:0000256" key="1">
    <source>
        <dbReference type="PIRSR" id="PIRSR001359-1"/>
    </source>
</evidence>
<reference evidence="4 5" key="1">
    <citation type="submission" date="2017-09" db="EMBL/GenBank/DDBJ databases">
        <title>Depth-based differentiation of microbial function through sediment-hosted aquifers and enrichment of novel symbionts in the deep terrestrial subsurface.</title>
        <authorList>
            <person name="Probst A.J."/>
            <person name="Ladd B."/>
            <person name="Jarett J.K."/>
            <person name="Geller-Mcgrath D.E."/>
            <person name="Sieber C.M."/>
            <person name="Emerson J.B."/>
            <person name="Anantharaman K."/>
            <person name="Thomas B.C."/>
            <person name="Malmstrom R."/>
            <person name="Stieglmeier M."/>
            <person name="Klingl A."/>
            <person name="Woyke T."/>
            <person name="Ryan C.M."/>
            <person name="Banfield J.F."/>
        </authorList>
    </citation>
    <scope>NUCLEOTIDE SEQUENCE [LARGE SCALE GENOMIC DNA]</scope>
    <source>
        <strain evidence="4">CG08_land_8_20_14_0_20_40_16</strain>
    </source>
</reference>
<dbReference type="Pfam" id="PF01116">
    <property type="entry name" value="F_bP_aldolase"/>
    <property type="match status" value="1"/>
</dbReference>
<dbReference type="PIRSF" id="PIRSF001359">
    <property type="entry name" value="F_bP_aldolase_II"/>
    <property type="match status" value="1"/>
</dbReference>
<feature type="binding site" evidence="3">
    <location>
        <position position="135"/>
    </location>
    <ligand>
        <name>Zn(2+)</name>
        <dbReference type="ChEBI" id="CHEBI:29105"/>
        <label>2</label>
    </ligand>
</feature>
<keyword evidence="3" id="KW-0479">Metal-binding</keyword>
<feature type="binding site" evidence="2">
    <location>
        <position position="182"/>
    </location>
    <ligand>
        <name>dihydroxyacetone phosphate</name>
        <dbReference type="ChEBI" id="CHEBI:57642"/>
    </ligand>
</feature>
<evidence type="ECO:0000313" key="4">
    <source>
        <dbReference type="EMBL" id="PIS42826.1"/>
    </source>
</evidence>
<feature type="active site" description="Proton donor" evidence="1">
    <location>
        <position position="83"/>
    </location>
</feature>
<evidence type="ECO:0000256" key="3">
    <source>
        <dbReference type="PIRSR" id="PIRSR001359-3"/>
    </source>
</evidence>
<comment type="cofactor">
    <cofactor evidence="3">
        <name>Zn(2+)</name>
        <dbReference type="ChEBI" id="CHEBI:29105"/>
    </cofactor>
    <text evidence="3">Binds 2 Zn(2+) ions per subunit. One is catalytic and the other provides a structural contribution.</text>
</comment>
<dbReference type="PROSITE" id="PS00602">
    <property type="entry name" value="ALDOLASE_CLASS_II_1"/>
    <property type="match status" value="1"/>
</dbReference>
<feature type="binding site" evidence="2">
    <location>
        <begin position="230"/>
        <end position="233"/>
    </location>
    <ligand>
        <name>dihydroxyacetone phosphate</name>
        <dbReference type="ChEBI" id="CHEBI:57642"/>
    </ligand>
</feature>
<dbReference type="InterPro" id="IPR000771">
    <property type="entry name" value="FBA_II"/>
</dbReference>
<name>A0A2H0YWK8_9BACT</name>
<evidence type="ECO:0000256" key="2">
    <source>
        <dbReference type="PIRSR" id="PIRSR001359-2"/>
    </source>
</evidence>
<dbReference type="InterPro" id="IPR050246">
    <property type="entry name" value="Class_II_FBP_aldolase"/>
</dbReference>
<dbReference type="CDD" id="cd00947">
    <property type="entry name" value="TBP_aldolase_IIB"/>
    <property type="match status" value="1"/>
</dbReference>
<feature type="binding site" evidence="3">
    <location>
        <position position="105"/>
    </location>
    <ligand>
        <name>Zn(2+)</name>
        <dbReference type="ChEBI" id="CHEBI:29105"/>
        <label>2</label>
    </ligand>
</feature>
<gene>
    <name evidence="4" type="primary">kbaY</name>
    <name evidence="4" type="synonym">agaY</name>
    <name evidence="4" type="ORF">COT24_01455</name>
</gene>
<feature type="binding site" evidence="3">
    <location>
        <position position="84"/>
    </location>
    <ligand>
        <name>Zn(2+)</name>
        <dbReference type="ChEBI" id="CHEBI:29105"/>
        <label>1</label>
        <note>catalytic</note>
    </ligand>
</feature>